<dbReference type="RefSeq" id="WP_406787826.1">
    <property type="nucleotide sequence ID" value="NZ_JBJIAA010000009.1"/>
</dbReference>
<keyword evidence="2" id="KW-1185">Reference proteome</keyword>
<evidence type="ECO:0000313" key="2">
    <source>
        <dbReference type="Proteomes" id="UP001623592"/>
    </source>
</evidence>
<accession>A0ABW8TFE6</accession>
<organism evidence="1 2">
    <name type="scientific">Clostridium neuense</name>
    <dbReference type="NCBI Taxonomy" id="1728934"/>
    <lineage>
        <taxon>Bacteria</taxon>
        <taxon>Bacillati</taxon>
        <taxon>Bacillota</taxon>
        <taxon>Clostridia</taxon>
        <taxon>Eubacteriales</taxon>
        <taxon>Clostridiaceae</taxon>
        <taxon>Clostridium</taxon>
    </lineage>
</organism>
<protein>
    <submittedName>
        <fullName evidence="1">Uncharacterized protein</fullName>
    </submittedName>
</protein>
<dbReference type="Proteomes" id="UP001623592">
    <property type="component" value="Unassembled WGS sequence"/>
</dbReference>
<proteinExistence type="predicted"/>
<gene>
    <name evidence="1" type="ORF">ACJDT4_12110</name>
</gene>
<evidence type="ECO:0000313" key="1">
    <source>
        <dbReference type="EMBL" id="MFL0251170.1"/>
    </source>
</evidence>
<dbReference type="EMBL" id="JBJIAA010000009">
    <property type="protein sequence ID" value="MFL0251170.1"/>
    <property type="molecule type" value="Genomic_DNA"/>
</dbReference>
<comment type="caution">
    <text evidence="1">The sequence shown here is derived from an EMBL/GenBank/DDBJ whole genome shotgun (WGS) entry which is preliminary data.</text>
</comment>
<name>A0ABW8TFE6_9CLOT</name>
<reference evidence="1 2" key="1">
    <citation type="submission" date="2024-11" db="EMBL/GenBank/DDBJ databases">
        <authorList>
            <person name="Heng Y.C."/>
            <person name="Lim A.C.H."/>
            <person name="Lee J.K.Y."/>
            <person name="Kittelmann S."/>
        </authorList>
    </citation>
    <scope>NUCLEOTIDE SEQUENCE [LARGE SCALE GENOMIC DNA]</scope>
    <source>
        <strain evidence="1 2">WILCCON 0114</strain>
    </source>
</reference>
<sequence length="188" mass="22117">MPNSLEILRIYTESFRCNLYSVEHFRMIGLIDVNIKYIYGIERVTLAYFRSSGNNSGKIKGLWYPIVGIKIHTGEFTEFTKYLNFILSKTTKKGMAYEGWLAKSVFFSKQHDHSSMLRGFSNGRYYKSLLKIGETLRDLYENNEFEKMSSLDGYKLNTIITSKEIYEGNSYTQRENFEKFIEDIFNEI</sequence>